<reference evidence="3" key="1">
    <citation type="journal article" date="2019" name="Int. J. Syst. Evol. Microbiol.">
        <title>The Global Catalogue of Microorganisms (GCM) 10K type strain sequencing project: providing services to taxonomists for standard genome sequencing and annotation.</title>
        <authorList>
            <consortium name="The Broad Institute Genomics Platform"/>
            <consortium name="The Broad Institute Genome Sequencing Center for Infectious Disease"/>
            <person name="Wu L."/>
            <person name="Ma J."/>
        </authorList>
    </citation>
    <scope>NUCLEOTIDE SEQUENCE [LARGE SCALE GENOMIC DNA]</scope>
    <source>
        <strain evidence="3">KCTC 19812</strain>
    </source>
</reference>
<keyword evidence="3" id="KW-1185">Reference proteome</keyword>
<feature type="transmembrane region" description="Helical" evidence="1">
    <location>
        <begin position="71"/>
        <end position="94"/>
    </location>
</feature>
<evidence type="ECO:0000313" key="3">
    <source>
        <dbReference type="Proteomes" id="UP001597414"/>
    </source>
</evidence>
<feature type="transmembrane region" description="Helical" evidence="1">
    <location>
        <begin position="32"/>
        <end position="51"/>
    </location>
</feature>
<evidence type="ECO:0000313" key="2">
    <source>
        <dbReference type="EMBL" id="MFD2202044.1"/>
    </source>
</evidence>
<gene>
    <name evidence="2" type="ORF">ACFSKV_10720</name>
</gene>
<dbReference type="Proteomes" id="UP001597414">
    <property type="component" value="Unassembled WGS sequence"/>
</dbReference>
<organism evidence="2 3">
    <name type="scientific">Shivajiella indica</name>
    <dbReference type="NCBI Taxonomy" id="872115"/>
    <lineage>
        <taxon>Bacteria</taxon>
        <taxon>Pseudomonadati</taxon>
        <taxon>Bacteroidota</taxon>
        <taxon>Cytophagia</taxon>
        <taxon>Cytophagales</taxon>
        <taxon>Cyclobacteriaceae</taxon>
        <taxon>Shivajiella</taxon>
    </lineage>
</organism>
<protein>
    <submittedName>
        <fullName evidence="2">Uncharacterized protein</fullName>
    </submittedName>
</protein>
<keyword evidence="1" id="KW-0472">Membrane</keyword>
<keyword evidence="1" id="KW-0812">Transmembrane</keyword>
<keyword evidence="1" id="KW-1133">Transmembrane helix</keyword>
<proteinExistence type="predicted"/>
<name>A0ABW5B959_9BACT</name>
<sequence length="128" mass="14183">MKKNDFLDMANESDSLKALVNMFFRKRKNARTGFIVTGGLTVVTLAIAGAVATNEAVFKPISGQAPSESNISAAGTAVFVTFFGGTILSSINLIKYPKAKLNEILERYPDTRQIPEKYRVKIEQRDFY</sequence>
<accession>A0ABW5B959</accession>
<dbReference type="RefSeq" id="WP_380802396.1">
    <property type="nucleotide sequence ID" value="NZ_JBHUIV010000016.1"/>
</dbReference>
<comment type="caution">
    <text evidence="2">The sequence shown here is derived from an EMBL/GenBank/DDBJ whole genome shotgun (WGS) entry which is preliminary data.</text>
</comment>
<dbReference type="EMBL" id="JBHUIV010000016">
    <property type="protein sequence ID" value="MFD2202044.1"/>
    <property type="molecule type" value="Genomic_DNA"/>
</dbReference>
<evidence type="ECO:0000256" key="1">
    <source>
        <dbReference type="SAM" id="Phobius"/>
    </source>
</evidence>